<dbReference type="Pfam" id="PF07177">
    <property type="entry name" value="Neuralized"/>
    <property type="match status" value="2"/>
</dbReference>
<keyword evidence="1" id="KW-0479">Metal-binding</keyword>
<sequence length="607" mass="67867">MNIYVQTPRNQLSCPGPNNLPPLTFHAVHGDNIRISRDGHTARRVESFCKGITFSARPLRVNERVCVKFSEISSNWSGVIRFGFTSVDPASMRHNLPKYACPDLTNKPGFWAKALHERYCVRNNVLFYYVTASGDVHFGINGEEKGVFMTDVDARAPLWAVIDVYGNSTVIEFLDSRVYAFQQQQQQHQIPRHAHNHHHHNQQRSISHAALPIEPNHEPNHIISAMDALSIHSSNSSNETPIQIPPLRFTPPTVVVPAPFHCTRGRNVKFLGNERNIACRTESEFCQGYVFTSRPIKIGEKFIIQILKTENMFVGSMALGLTSCDPALLQPHRDLPDDSDLLLDRREYWVLSKDVVDLEKFDEIKFCLMPNGELQLSKNNGPTRVVMHVDQSLQLWAFLDVYGSTQCVSMYSELMPSMGGVVQQPRHIVQVPELSSSTSSVTSQITTNANNCTNTRISLSTASPSSDMIQLQTGGTVLVVNLPPAQHENSARRTSQRISATIPQQSSQDLVSPTCGQYCETSLTTTSNNAANYATLQTWQDNNGCNANNNSSGECIICYTKKIDSVLYSCGHMSMCYECAIKQWRMGTGHCPLCRAVIKDVIRTYKT</sequence>
<dbReference type="FunFam" id="2.60.120.920:FF:000005">
    <property type="entry name" value="Putative E3 ubiquitin-protein ligase NEURL1B"/>
    <property type="match status" value="2"/>
</dbReference>
<keyword evidence="3 5" id="KW-0863">Zinc-finger</keyword>
<evidence type="ECO:0000259" key="8">
    <source>
        <dbReference type="PROSITE" id="PS51065"/>
    </source>
</evidence>
<dbReference type="EMBL" id="UFQT01002570">
    <property type="protein sequence ID" value="SSX33700.1"/>
    <property type="molecule type" value="Genomic_DNA"/>
</dbReference>
<keyword evidence="2" id="KW-0677">Repeat</keyword>
<evidence type="ECO:0000256" key="5">
    <source>
        <dbReference type="PROSITE-ProRule" id="PRU00175"/>
    </source>
</evidence>
<evidence type="ECO:0000256" key="6">
    <source>
        <dbReference type="SAM" id="MobiDB-lite"/>
    </source>
</evidence>
<evidence type="ECO:0000259" key="7">
    <source>
        <dbReference type="PROSITE" id="PS50089"/>
    </source>
</evidence>
<dbReference type="GO" id="GO:0061630">
    <property type="term" value="F:ubiquitin protein ligase activity"/>
    <property type="evidence" value="ECO:0007669"/>
    <property type="project" value="TreeGrafter"/>
</dbReference>
<dbReference type="InterPro" id="IPR006573">
    <property type="entry name" value="NHR_dom"/>
</dbReference>
<dbReference type="SMART" id="SM00588">
    <property type="entry name" value="NEUZ"/>
    <property type="match status" value="2"/>
</dbReference>
<dbReference type="SUPFAM" id="SSF57850">
    <property type="entry name" value="RING/U-box"/>
    <property type="match status" value="1"/>
</dbReference>
<gene>
    <name evidence="9" type="primary">CSON006796</name>
</gene>
<proteinExistence type="predicted"/>
<dbReference type="Gene3D" id="3.30.40.10">
    <property type="entry name" value="Zinc/RING finger domain, C3HC4 (zinc finger)"/>
    <property type="match status" value="1"/>
</dbReference>
<evidence type="ECO:0000256" key="1">
    <source>
        <dbReference type="ARBA" id="ARBA00022723"/>
    </source>
</evidence>
<dbReference type="Pfam" id="PF13920">
    <property type="entry name" value="zf-C3HC4_3"/>
    <property type="match status" value="1"/>
</dbReference>
<reference evidence="9" key="1">
    <citation type="submission" date="2018-07" db="EMBL/GenBank/DDBJ databases">
        <authorList>
            <person name="Quirk P.G."/>
            <person name="Krulwich T.A."/>
        </authorList>
    </citation>
    <scope>NUCLEOTIDE SEQUENCE</scope>
</reference>
<dbReference type="VEuPathDB" id="VectorBase:CSON006796"/>
<evidence type="ECO:0000256" key="2">
    <source>
        <dbReference type="ARBA" id="ARBA00022737"/>
    </source>
</evidence>
<name>A0A336MUA6_CULSO</name>
<evidence type="ECO:0000313" key="9">
    <source>
        <dbReference type="EMBL" id="SSX33700.1"/>
    </source>
</evidence>
<feature type="compositionally biased region" description="Basic residues" evidence="6">
    <location>
        <begin position="190"/>
        <end position="202"/>
    </location>
</feature>
<feature type="domain" description="NHR" evidence="8">
    <location>
        <begin position="22"/>
        <end position="176"/>
    </location>
</feature>
<dbReference type="Gene3D" id="2.60.120.920">
    <property type="match status" value="2"/>
</dbReference>
<dbReference type="InterPro" id="IPR001841">
    <property type="entry name" value="Znf_RING"/>
</dbReference>
<evidence type="ECO:0000256" key="3">
    <source>
        <dbReference type="ARBA" id="ARBA00022771"/>
    </source>
</evidence>
<keyword evidence="4" id="KW-0862">Zinc</keyword>
<dbReference type="PROSITE" id="PS51065">
    <property type="entry name" value="NHR"/>
    <property type="match status" value="2"/>
</dbReference>
<dbReference type="InterPro" id="IPR037962">
    <property type="entry name" value="Neuralized"/>
</dbReference>
<dbReference type="PANTHER" id="PTHR12429:SF6">
    <property type="entry name" value="PROTEIN NEURALIZED"/>
    <property type="match status" value="1"/>
</dbReference>
<dbReference type="OMA" id="HTVRGKH"/>
<dbReference type="CDD" id="cd16647">
    <property type="entry name" value="mRING-HC-C3HC5_NEU1"/>
    <property type="match status" value="1"/>
</dbReference>
<protein>
    <submittedName>
        <fullName evidence="9">CSON006796 protein</fullName>
    </submittedName>
</protein>
<feature type="region of interest" description="Disordered" evidence="6">
    <location>
        <begin position="185"/>
        <end position="205"/>
    </location>
</feature>
<dbReference type="AlphaFoldDB" id="A0A336MUA6"/>
<evidence type="ECO:0000256" key="4">
    <source>
        <dbReference type="ARBA" id="ARBA00022833"/>
    </source>
</evidence>
<feature type="domain" description="RING-type" evidence="7">
    <location>
        <begin position="555"/>
        <end position="595"/>
    </location>
</feature>
<dbReference type="GO" id="GO:0008270">
    <property type="term" value="F:zinc ion binding"/>
    <property type="evidence" value="ECO:0007669"/>
    <property type="project" value="UniProtKB-KW"/>
</dbReference>
<feature type="domain" description="NHR" evidence="8">
    <location>
        <begin position="257"/>
        <end position="413"/>
    </location>
</feature>
<accession>A0A336MUA6</accession>
<dbReference type="InterPro" id="IPR013083">
    <property type="entry name" value="Znf_RING/FYVE/PHD"/>
</dbReference>
<dbReference type="PANTHER" id="PTHR12429">
    <property type="entry name" value="NEURALIZED"/>
    <property type="match status" value="1"/>
</dbReference>
<dbReference type="PROSITE" id="PS50089">
    <property type="entry name" value="ZF_RING_2"/>
    <property type="match status" value="1"/>
</dbReference>
<dbReference type="InterPro" id="IPR043136">
    <property type="entry name" value="B30.2/SPRY_sf"/>
</dbReference>
<organism evidence="9">
    <name type="scientific">Culicoides sonorensis</name>
    <name type="common">Biting midge</name>
    <dbReference type="NCBI Taxonomy" id="179676"/>
    <lineage>
        <taxon>Eukaryota</taxon>
        <taxon>Metazoa</taxon>
        <taxon>Ecdysozoa</taxon>
        <taxon>Arthropoda</taxon>
        <taxon>Hexapoda</taxon>
        <taxon>Insecta</taxon>
        <taxon>Pterygota</taxon>
        <taxon>Neoptera</taxon>
        <taxon>Endopterygota</taxon>
        <taxon>Diptera</taxon>
        <taxon>Nematocera</taxon>
        <taxon>Chironomoidea</taxon>
        <taxon>Ceratopogonidae</taxon>
        <taxon>Ceratopogoninae</taxon>
        <taxon>Culicoides</taxon>
        <taxon>Monoculicoides</taxon>
    </lineage>
</organism>
<dbReference type="SMART" id="SM00184">
    <property type="entry name" value="RING"/>
    <property type="match status" value="1"/>
</dbReference>